<evidence type="ECO:0000313" key="2">
    <source>
        <dbReference type="EMBL" id="KAA1255114.1"/>
    </source>
</evidence>
<proteinExistence type="predicted"/>
<organism evidence="2 3">
    <name type="scientific">Vibrio cholerae</name>
    <dbReference type="NCBI Taxonomy" id="666"/>
    <lineage>
        <taxon>Bacteria</taxon>
        <taxon>Pseudomonadati</taxon>
        <taxon>Pseudomonadota</taxon>
        <taxon>Gammaproteobacteria</taxon>
        <taxon>Vibrionales</taxon>
        <taxon>Vibrionaceae</taxon>
        <taxon>Vibrio</taxon>
    </lineage>
</organism>
<reference evidence="2 3" key="1">
    <citation type="submission" date="2019-09" db="EMBL/GenBank/DDBJ databases">
        <authorList>
            <person name="Kritzky A."/>
            <person name="Schelkanova E.Y."/>
            <person name="Alkhova Z.V."/>
            <person name="Smirnova N.I."/>
        </authorList>
    </citation>
    <scope>NUCLEOTIDE SEQUENCE [LARGE SCALE GENOMIC DNA]</scope>
    <source>
        <strain evidence="2 3">M1526</strain>
    </source>
</reference>
<gene>
    <name evidence="2" type="ORF">F0M16_07810</name>
</gene>
<keyword evidence="1" id="KW-0812">Transmembrane</keyword>
<comment type="caution">
    <text evidence="2">The sequence shown here is derived from an EMBL/GenBank/DDBJ whole genome shotgun (WGS) entry which is preliminary data.</text>
</comment>
<feature type="transmembrane region" description="Helical" evidence="1">
    <location>
        <begin position="6"/>
        <end position="24"/>
    </location>
</feature>
<name>A0A5Q6PJU2_VIBCL</name>
<dbReference type="EMBL" id="VUAA01000007">
    <property type="protein sequence ID" value="KAA1255114.1"/>
    <property type="molecule type" value="Genomic_DNA"/>
</dbReference>
<keyword evidence="1" id="KW-0472">Membrane</keyword>
<keyword evidence="1" id="KW-1133">Transmembrane helix</keyword>
<protein>
    <submittedName>
        <fullName evidence="2">Uncharacterized protein</fullName>
    </submittedName>
</protein>
<dbReference type="Proteomes" id="UP000323225">
    <property type="component" value="Unassembled WGS sequence"/>
</dbReference>
<dbReference type="AlphaFoldDB" id="A0A5Q6PJU2"/>
<evidence type="ECO:0000256" key="1">
    <source>
        <dbReference type="SAM" id="Phobius"/>
    </source>
</evidence>
<evidence type="ECO:0000313" key="3">
    <source>
        <dbReference type="Proteomes" id="UP000323225"/>
    </source>
</evidence>
<sequence>MQLKWIIAIIITAIIVGLTGNTFVDYKGKTDQIGAFLNSYGNSFAVTYDDVKMTSLGSDVFTIKNLSITSKNLSVQSSNATINFNDIQQGKFSIQNANFKYFDYTGNAENIYVHNLNLGNKDKDISISLNRVTINGKGNLIDNADMNILVKQAYDKFQLDSGLTTFDGDQLTVSLKSTLDKASVDNNQIYDGLKKGVVNEVNLDVKNVTAFNKLIKEYPSIKSDLNAYAVKFVQHHYPKAKKAGMDMMDFLKDQKTLSISIKPTADLTPYDFLQLKAIDSLTLFDALNLEIKK</sequence>
<accession>A0A5Q6PJU2</accession>